<keyword evidence="10 12" id="KW-0496">Mitochondrion</keyword>
<keyword evidence="4 12" id="KW-0813">Transport</keyword>
<accession>J9PHB1</accession>
<dbReference type="EMBL" id="JN163966">
    <property type="protein sequence ID" value="AEP27691.1"/>
    <property type="molecule type" value="Genomic_DNA"/>
</dbReference>
<evidence type="ECO:0000256" key="12">
    <source>
        <dbReference type="RuleBase" id="RU003661"/>
    </source>
</evidence>
<comment type="similarity">
    <text evidence="2 12">Belongs to the ATPase protein 8 family.</text>
</comment>
<evidence type="ECO:0000256" key="3">
    <source>
        <dbReference type="ARBA" id="ARBA00011291"/>
    </source>
</evidence>
<dbReference type="GO" id="GO:0015986">
    <property type="term" value="P:proton motive force-driven ATP synthesis"/>
    <property type="evidence" value="ECO:0007669"/>
    <property type="project" value="InterPro"/>
</dbReference>
<dbReference type="GO" id="GO:0031966">
    <property type="term" value="C:mitochondrial membrane"/>
    <property type="evidence" value="ECO:0007669"/>
    <property type="project" value="UniProtKB-SubCell"/>
</dbReference>
<organism evidence="14">
    <name type="scientific">Apoderus coryli</name>
    <name type="common">Hazel leaf-roller weevil</name>
    <dbReference type="NCBI Taxonomy" id="201766"/>
    <lineage>
        <taxon>Eukaryota</taxon>
        <taxon>Metazoa</taxon>
        <taxon>Ecdysozoa</taxon>
        <taxon>Arthropoda</taxon>
        <taxon>Hexapoda</taxon>
        <taxon>Insecta</taxon>
        <taxon>Pterygota</taxon>
        <taxon>Neoptera</taxon>
        <taxon>Endopterygota</taxon>
        <taxon>Coleoptera</taxon>
        <taxon>Polyphaga</taxon>
        <taxon>Cucujiformia</taxon>
        <taxon>Attelabidae</taxon>
        <taxon>Apoderinae</taxon>
        <taxon>Apoderus</taxon>
    </lineage>
</organism>
<evidence type="ECO:0000256" key="13">
    <source>
        <dbReference type="SAM" id="Phobius"/>
    </source>
</evidence>
<gene>
    <name evidence="14" type="primary">ATP8</name>
</gene>
<evidence type="ECO:0000256" key="4">
    <source>
        <dbReference type="ARBA" id="ARBA00022448"/>
    </source>
</evidence>
<dbReference type="GO" id="GO:0045259">
    <property type="term" value="C:proton-transporting ATP synthase complex"/>
    <property type="evidence" value="ECO:0007669"/>
    <property type="project" value="UniProtKB-KW"/>
</dbReference>
<evidence type="ECO:0000256" key="6">
    <source>
        <dbReference type="ARBA" id="ARBA00022692"/>
    </source>
</evidence>
<protein>
    <recommendedName>
        <fullName evidence="12">ATP synthase complex subunit 8</fullName>
    </recommendedName>
</protein>
<evidence type="ECO:0000256" key="11">
    <source>
        <dbReference type="ARBA" id="ARBA00023136"/>
    </source>
</evidence>
<geneLocation type="mitochondrion" evidence="14"/>
<keyword evidence="5 12" id="KW-0138">CF(0)</keyword>
<evidence type="ECO:0000256" key="7">
    <source>
        <dbReference type="ARBA" id="ARBA00022781"/>
    </source>
</evidence>
<reference evidence="14" key="2">
    <citation type="journal article" date="2013" name="Mol. Phylogenet. Evol.">
        <title>Mitogenome sequences stabilize the phylogenetics of weevils (Curculionoidea) and establish the monophyly of larval ectophagy.</title>
        <authorList>
            <person name="Haran J."/>
            <person name="Timmermans M.J."/>
            <person name="Vogler A.P."/>
        </authorList>
    </citation>
    <scope>NUCLEOTIDE SEQUENCE</scope>
</reference>
<name>J9PHB1_APOCO</name>
<sequence>MPQMAPLNWTSLFIYFIVIFFFFNVMTYFLTTNKSINNKIIFKK</sequence>
<keyword evidence="8 13" id="KW-1133">Transmembrane helix</keyword>
<evidence type="ECO:0000256" key="9">
    <source>
        <dbReference type="ARBA" id="ARBA00023065"/>
    </source>
</evidence>
<dbReference type="AlphaFoldDB" id="J9PHB1"/>
<evidence type="ECO:0000313" key="14">
    <source>
        <dbReference type="EMBL" id="AEP27691.1"/>
    </source>
</evidence>
<evidence type="ECO:0000256" key="5">
    <source>
        <dbReference type="ARBA" id="ARBA00022547"/>
    </source>
</evidence>
<evidence type="ECO:0000256" key="2">
    <source>
        <dbReference type="ARBA" id="ARBA00008892"/>
    </source>
</evidence>
<dbReference type="Pfam" id="PF00895">
    <property type="entry name" value="ATP-synt_8"/>
    <property type="match status" value="1"/>
</dbReference>
<keyword evidence="7 12" id="KW-0375">Hydrogen ion transport</keyword>
<dbReference type="GO" id="GO:0015078">
    <property type="term" value="F:proton transmembrane transporter activity"/>
    <property type="evidence" value="ECO:0007669"/>
    <property type="project" value="InterPro"/>
</dbReference>
<feature type="transmembrane region" description="Helical" evidence="13">
    <location>
        <begin position="12"/>
        <end position="31"/>
    </location>
</feature>
<comment type="subcellular location">
    <subcellularLocation>
        <location evidence="1 12">Mitochondrion membrane</location>
        <topology evidence="1 12">Single-pass membrane protein</topology>
    </subcellularLocation>
</comment>
<keyword evidence="9 12" id="KW-0406">Ion transport</keyword>
<proteinExistence type="inferred from homology"/>
<evidence type="ECO:0000256" key="1">
    <source>
        <dbReference type="ARBA" id="ARBA00004304"/>
    </source>
</evidence>
<comment type="subunit">
    <text evidence="3">F-type ATPases have 2 components, CF(1) - the catalytic core - and CF(0) - the membrane proton channel.</text>
</comment>
<keyword evidence="11 13" id="KW-0472">Membrane</keyword>
<dbReference type="InterPro" id="IPR001421">
    <property type="entry name" value="ATP8_metazoa"/>
</dbReference>
<reference evidence="14" key="1">
    <citation type="submission" date="2011-06" db="EMBL/GenBank/DDBJ databases">
        <authorList>
            <person name="Haran J.M."/>
            <person name="Timmermans M.J.T.N."/>
            <person name="Vogler A.P."/>
        </authorList>
    </citation>
    <scope>NUCLEOTIDE SEQUENCE</scope>
</reference>
<keyword evidence="6 12" id="KW-0812">Transmembrane</keyword>
<evidence type="ECO:0000256" key="10">
    <source>
        <dbReference type="ARBA" id="ARBA00023128"/>
    </source>
</evidence>
<evidence type="ECO:0000256" key="8">
    <source>
        <dbReference type="ARBA" id="ARBA00022989"/>
    </source>
</evidence>